<gene>
    <name evidence="2" type="ORF">DHA2_152770</name>
</gene>
<dbReference type="VEuPathDB" id="GiardiaDB:GL50803_0016713"/>
<accession>V6TFN6</accession>
<protein>
    <submittedName>
        <fullName evidence="2">Uncharacterized protein</fullName>
    </submittedName>
</protein>
<organism evidence="2 3">
    <name type="scientific">Giardia intestinalis</name>
    <name type="common">Giardia lamblia</name>
    <dbReference type="NCBI Taxonomy" id="5741"/>
    <lineage>
        <taxon>Eukaryota</taxon>
        <taxon>Metamonada</taxon>
        <taxon>Diplomonadida</taxon>
        <taxon>Hexamitidae</taxon>
        <taxon>Giardiinae</taxon>
        <taxon>Giardia</taxon>
    </lineage>
</organism>
<feature type="region of interest" description="Disordered" evidence="1">
    <location>
        <begin position="266"/>
        <end position="285"/>
    </location>
</feature>
<evidence type="ECO:0000313" key="2">
    <source>
        <dbReference type="EMBL" id="ESU37494.1"/>
    </source>
</evidence>
<evidence type="ECO:0000256" key="1">
    <source>
        <dbReference type="SAM" id="MobiDB-lite"/>
    </source>
</evidence>
<dbReference type="VEuPathDB" id="GiardiaDB:GL50581_3213"/>
<dbReference type="Proteomes" id="UP000018320">
    <property type="component" value="Unassembled WGS sequence"/>
</dbReference>
<dbReference type="VEuPathDB" id="GiardiaDB:QR46_2421"/>
<reference evidence="3" key="1">
    <citation type="submission" date="2012-02" db="EMBL/GenBank/DDBJ databases">
        <title>Genome sequencing of Giardia lamblia Genotypes A2 and B isolates (DH and GS) and comparative analysis with the genomes of Genotypes A1 and E (WB and Pig).</title>
        <authorList>
            <person name="Adam R."/>
            <person name="Dahlstrom E."/>
            <person name="Martens C."/>
            <person name="Bruno D."/>
            <person name="Barbian K."/>
            <person name="Porcella S.F."/>
            <person name="Nash T."/>
        </authorList>
    </citation>
    <scope>NUCLEOTIDE SEQUENCE</scope>
    <source>
        <strain evidence="3">DH</strain>
    </source>
</reference>
<dbReference type="VEuPathDB" id="GiardiaDB:DHA2_152770"/>
<feature type="region of interest" description="Disordered" evidence="1">
    <location>
        <begin position="403"/>
        <end position="426"/>
    </location>
</feature>
<feature type="compositionally biased region" description="Low complexity" evidence="1">
    <location>
        <begin position="268"/>
        <end position="279"/>
    </location>
</feature>
<dbReference type="AlphaFoldDB" id="V6TFN6"/>
<dbReference type="EMBL" id="AHGT01000026">
    <property type="protein sequence ID" value="ESU37494.1"/>
    <property type="molecule type" value="Genomic_DNA"/>
</dbReference>
<evidence type="ECO:0000313" key="3">
    <source>
        <dbReference type="Proteomes" id="UP000018320"/>
    </source>
</evidence>
<comment type="caution">
    <text evidence="2">The sequence shown here is derived from an EMBL/GenBank/DDBJ whole genome shotgun (WGS) entry which is preliminary data.</text>
</comment>
<proteinExistence type="predicted"/>
<reference evidence="2 3" key="2">
    <citation type="journal article" date="2013" name="Genome Biol. Evol.">
        <title>Genome sequencing of Giardia lamblia genotypes A2 and B isolates (DH and GS) and comparative analysis with the genomes of genotypes A1 and E (WB and Pig).</title>
        <authorList>
            <person name="Adam R.D."/>
            <person name="Dahlstrom E.W."/>
            <person name="Martens C.A."/>
            <person name="Bruno D.P."/>
            <person name="Barbian K.D."/>
            <person name="Ricklefs S.M."/>
            <person name="Hernandez M.M."/>
            <person name="Narla N.P."/>
            <person name="Patel R.B."/>
            <person name="Porcella S.F."/>
            <person name="Nash T.E."/>
        </authorList>
    </citation>
    <scope>NUCLEOTIDE SEQUENCE [LARGE SCALE GENOMIC DNA]</scope>
    <source>
        <strain evidence="2 3">DH</strain>
    </source>
</reference>
<name>V6TFN6_GIAIN</name>
<sequence length="562" mass="61112">MNSYHSLAEPCRMLSPPQSLCNLHPCKGHSGPQNLNDYLDSCSKEDPALVPGTDDIAINEDTPTGTLSICKALNASTIAGNEPCQLATESFLAAQTPKGKDPCDSIEQAPKAICHGDILEWRQIELEEWPGNISNDNKSGGWSTFTGAIRCMNTPVTQHVKRHLNECFDIKPFSQSFFESVNQHDSLSTTCQAHIVKPLGDREGLYPIAEIRDSDPIAYSPFIQPSSPSSQASPRSLLTNTAVKATHKPSAPYSLNPLVIRQARPHNFDGSPSSFSSGPRTNEEAQSVEVKLDGLGGAVITFTPLTPSSPSRTAQGLCHIVDCSPHRCFPKTALSFNKRATLHTRTKDIASDQQRYTFCDSSEATISNETPDSPPHAVVHTAQMHGNSLPNARVRSAYRTVNPVPTKSPPNLHLTGLFSPPSASQKSKHFTASEGILLVENKGSSSSSILLKQSMIKPSPINSLKEIAKSEIGSHLDNSRLSIHTGIINNARDVPVSYDAFTESPLQTRDREIMHDLSLSPIELCSLGLHNGRTMTPRARAISALQKLRHHPSRKIDTSIHC</sequence>